<dbReference type="SMART" id="SM00388">
    <property type="entry name" value="HisKA"/>
    <property type="match status" value="1"/>
</dbReference>
<dbReference type="InterPro" id="IPR003661">
    <property type="entry name" value="HisK_dim/P_dom"/>
</dbReference>
<dbReference type="Pfam" id="PF12974">
    <property type="entry name" value="Phosphonate-bd"/>
    <property type="match status" value="1"/>
</dbReference>
<name>A0A2K9MI86_9RHOB</name>
<dbReference type="GO" id="GO:0000155">
    <property type="term" value="F:phosphorelay sensor kinase activity"/>
    <property type="evidence" value="ECO:0007669"/>
    <property type="project" value="InterPro"/>
</dbReference>
<keyword evidence="4" id="KW-0732">Signal</keyword>
<comment type="catalytic activity">
    <reaction evidence="1">
        <text>ATP + protein L-histidine = ADP + protein N-phospho-L-histidine.</text>
        <dbReference type="EC" id="2.7.13.3"/>
    </reaction>
</comment>
<dbReference type="SUPFAM" id="SSF55874">
    <property type="entry name" value="ATPase domain of HSP90 chaperone/DNA topoisomerase II/histidine kinase"/>
    <property type="match status" value="1"/>
</dbReference>
<dbReference type="Gene3D" id="3.30.565.10">
    <property type="entry name" value="Histidine kinase-like ATPase, C-terminal domain"/>
    <property type="match status" value="1"/>
</dbReference>
<dbReference type="InterPro" id="IPR004358">
    <property type="entry name" value="Sig_transdc_His_kin-like_C"/>
</dbReference>
<feature type="domain" description="Histidine kinase" evidence="5">
    <location>
        <begin position="386"/>
        <end position="605"/>
    </location>
</feature>
<reference evidence="7" key="1">
    <citation type="submission" date="2017-12" db="EMBL/GenBank/DDBJ databases">
        <title>Genomic analysis of Paracoccus sp. CBA4604.</title>
        <authorList>
            <person name="Roh S.W."/>
            <person name="Kim J.Y."/>
            <person name="Kim J.S."/>
        </authorList>
    </citation>
    <scope>NUCLEOTIDE SEQUENCE [LARGE SCALE GENOMIC DNA]</scope>
    <source>
        <strain evidence="7">CBA4604</strain>
    </source>
</reference>
<dbReference type="SUPFAM" id="SSF53850">
    <property type="entry name" value="Periplasmic binding protein-like II"/>
    <property type="match status" value="1"/>
</dbReference>
<gene>
    <name evidence="6" type="ORF">CYR75_14530</name>
</gene>
<evidence type="ECO:0000256" key="2">
    <source>
        <dbReference type="ARBA" id="ARBA00012438"/>
    </source>
</evidence>
<dbReference type="PANTHER" id="PTHR43065">
    <property type="entry name" value="SENSOR HISTIDINE KINASE"/>
    <property type="match status" value="1"/>
</dbReference>
<dbReference type="SUPFAM" id="SSF47384">
    <property type="entry name" value="Homodimeric domain of signal transducing histidine kinase"/>
    <property type="match status" value="1"/>
</dbReference>
<dbReference type="KEGG" id="paru:CYR75_14530"/>
<keyword evidence="7" id="KW-1185">Reference proteome</keyword>
<dbReference type="AlphaFoldDB" id="A0A2K9MI86"/>
<evidence type="ECO:0000313" key="7">
    <source>
        <dbReference type="Proteomes" id="UP000234882"/>
    </source>
</evidence>
<feature type="signal peptide" evidence="4">
    <location>
        <begin position="1"/>
        <end position="41"/>
    </location>
</feature>
<dbReference type="CDD" id="cd00082">
    <property type="entry name" value="HisKA"/>
    <property type="match status" value="1"/>
</dbReference>
<dbReference type="PRINTS" id="PR00344">
    <property type="entry name" value="BCTRLSENSOR"/>
</dbReference>
<dbReference type="InterPro" id="IPR005467">
    <property type="entry name" value="His_kinase_dom"/>
</dbReference>
<evidence type="ECO:0000256" key="1">
    <source>
        <dbReference type="ARBA" id="ARBA00000085"/>
    </source>
</evidence>
<dbReference type="EMBL" id="CP025583">
    <property type="protein sequence ID" value="AUM75348.1"/>
    <property type="molecule type" value="Genomic_DNA"/>
</dbReference>
<dbReference type="Pfam" id="PF02518">
    <property type="entry name" value="HATPase_c"/>
    <property type="match status" value="1"/>
</dbReference>
<dbReference type="PROSITE" id="PS50109">
    <property type="entry name" value="HIS_KIN"/>
    <property type="match status" value="1"/>
</dbReference>
<organism evidence="6 7">
    <name type="scientific">Paracoccus jeotgali</name>
    <dbReference type="NCBI Taxonomy" id="2065379"/>
    <lineage>
        <taxon>Bacteria</taxon>
        <taxon>Pseudomonadati</taxon>
        <taxon>Pseudomonadota</taxon>
        <taxon>Alphaproteobacteria</taxon>
        <taxon>Rhodobacterales</taxon>
        <taxon>Paracoccaceae</taxon>
        <taxon>Paracoccus</taxon>
    </lineage>
</organism>
<dbReference type="EC" id="2.7.13.3" evidence="2"/>
<proteinExistence type="predicted"/>
<dbReference type="Gene3D" id="3.40.190.10">
    <property type="entry name" value="Periplasmic binding protein-like II"/>
    <property type="match status" value="1"/>
</dbReference>
<feature type="chain" id="PRO_5014778660" description="histidine kinase" evidence="4">
    <location>
        <begin position="42"/>
        <end position="617"/>
    </location>
</feature>
<evidence type="ECO:0000256" key="3">
    <source>
        <dbReference type="ARBA" id="ARBA00022553"/>
    </source>
</evidence>
<keyword evidence="3" id="KW-0597">Phosphoprotein</keyword>
<dbReference type="InterPro" id="IPR003594">
    <property type="entry name" value="HATPase_dom"/>
</dbReference>
<dbReference type="InterPro" id="IPR036097">
    <property type="entry name" value="HisK_dim/P_sf"/>
</dbReference>
<dbReference type="Gene3D" id="1.10.287.130">
    <property type="match status" value="1"/>
</dbReference>
<evidence type="ECO:0000259" key="5">
    <source>
        <dbReference type="PROSITE" id="PS50109"/>
    </source>
</evidence>
<dbReference type="Pfam" id="PF00512">
    <property type="entry name" value="HisKA"/>
    <property type="match status" value="1"/>
</dbReference>
<accession>A0A2K9MI86</accession>
<dbReference type="SMART" id="SM00387">
    <property type="entry name" value="HATPase_c"/>
    <property type="match status" value="1"/>
</dbReference>
<sequence length="617" mass="67109">MSRSCSGRAAGGGGDPRRPERARAMRALLAALCLSAIPVQAAAEELRIGVLDYAGADYALSHWAYTVQGLNAALPDHHFRLVALDMPALDAALAEGAVDFVITNPGHYAQLEYGHRISRIATTEDDAPVAGSLITTQDLDSLDDLAGKRLAVVSTEAFGGFRLIWGEMMDSNPRLPSRIELVETGFPMQRVADAVLDGQADAGAMRACMLEQLQADHPGRYDALRVFAQRDSGGSDCAVSTRIYPGWPFAKTEATPPDTAKQVALALLAMGGDTRWTVPVDYQPVHDLLRRLRIGPYARGPVSPGDVVEDYRDWLIALALALLFWAIYSVRIERRVRQRTRELDDSNHRLRLEMAERQRMEEAERQHRREIEHVARLSILGEMASSIAHELNQPLAAISGFAQGSLIRLQGGTMTAPEMQTAATRIAEQAERAATVIRRIRAFVRKREVQMQPLRPADLLRDSQALFAPAANRGGVSVTIDAPDNLPRVLADPIQMQQVLLNLVQNAIDAMQTTPPEDRRIDITLRSDTTPKPGVTLRLRDHGTGMDPAALARFAEAFHTTKPDGIGLGLALSRSIVEAHGGTMQAGPPATGSGLVVTIWLPVAGDDLERKGADHDG</sequence>
<protein>
    <recommendedName>
        <fullName evidence="2">histidine kinase</fullName>
        <ecNumber evidence="2">2.7.13.3</ecNumber>
    </recommendedName>
</protein>
<evidence type="ECO:0000256" key="4">
    <source>
        <dbReference type="SAM" id="SignalP"/>
    </source>
</evidence>
<evidence type="ECO:0000313" key="6">
    <source>
        <dbReference type="EMBL" id="AUM75348.1"/>
    </source>
</evidence>
<dbReference type="Proteomes" id="UP000234882">
    <property type="component" value="Chromosome"/>
</dbReference>
<dbReference type="PANTHER" id="PTHR43065:SF42">
    <property type="entry name" value="TWO-COMPONENT SENSOR PPRA"/>
    <property type="match status" value="1"/>
</dbReference>
<dbReference type="InterPro" id="IPR036890">
    <property type="entry name" value="HATPase_C_sf"/>
</dbReference>